<evidence type="ECO:0000256" key="9">
    <source>
        <dbReference type="HAMAP-Rule" id="MF_00102"/>
    </source>
</evidence>
<reference evidence="13 16" key="1">
    <citation type="submission" date="2018-08" db="EMBL/GenBank/DDBJ databases">
        <title>A genome reference for cultivated species of the human gut microbiota.</title>
        <authorList>
            <person name="Zou Y."/>
            <person name="Xue W."/>
            <person name="Luo G."/>
        </authorList>
    </citation>
    <scope>NUCLEOTIDE SEQUENCE [LARGE SCALE GENOMIC DNA]</scope>
    <source>
        <strain evidence="14 16">AF26-4BH</strain>
        <strain evidence="13">TF05-5AC</strain>
    </source>
</reference>
<dbReference type="SUPFAM" id="SSF51735">
    <property type="entry name" value="NAD(P)-binding Rossmann-fold domains"/>
    <property type="match status" value="1"/>
</dbReference>
<dbReference type="PIRSF" id="PIRSF000161">
    <property type="entry name" value="DHPR"/>
    <property type="match status" value="1"/>
</dbReference>
<evidence type="ECO:0000313" key="14">
    <source>
        <dbReference type="EMBL" id="RGE71408.1"/>
    </source>
</evidence>
<gene>
    <name evidence="9" type="primary">dapB</name>
    <name evidence="14" type="ORF">DWY69_12405</name>
    <name evidence="13" type="ORF">DXC51_13545</name>
</gene>
<comment type="catalytic activity">
    <reaction evidence="9">
        <text>(S)-2,3,4,5-tetrahydrodipicolinate + NAD(+) + H2O = (2S,4S)-4-hydroxy-2,3,4,5-tetrahydrodipicolinate + NADH + H(+)</text>
        <dbReference type="Rhea" id="RHEA:35323"/>
        <dbReference type="ChEBI" id="CHEBI:15377"/>
        <dbReference type="ChEBI" id="CHEBI:15378"/>
        <dbReference type="ChEBI" id="CHEBI:16845"/>
        <dbReference type="ChEBI" id="CHEBI:57540"/>
        <dbReference type="ChEBI" id="CHEBI:57945"/>
        <dbReference type="ChEBI" id="CHEBI:67139"/>
        <dbReference type="EC" id="1.17.1.8"/>
    </reaction>
</comment>
<keyword evidence="7 9" id="KW-0520">NAD</keyword>
<dbReference type="FunFam" id="3.30.360.10:FF:000009">
    <property type="entry name" value="4-hydroxy-tetrahydrodipicolinate reductase"/>
    <property type="match status" value="1"/>
</dbReference>
<dbReference type="GeneID" id="86054879"/>
<comment type="subcellular location">
    <subcellularLocation>
        <location evidence="9">Cytoplasm</location>
    </subcellularLocation>
</comment>
<sequence>MVKILMHGCNGHMGQVITRLVEAEADMEIIAGVDVSDHISNAYPVYKSLEDYRQACGQDGSLLADVAIDFSSAAAVDKLLDYCEAQLMPSVLCTTGLSPEQLERVKALSRKTAVLKSANMSLGINLLLKLLKEAAGVLAPAGFDIEIVEKHHNQKVDAPSGTALALADSINEEFNNEYTYVYDRSTRRQKRDKKEIGLSAVRGGTIVGDHDVIFAGEDEVITFSHTAYSKNVFAKGAVQAAKFLKGKPAGLYDMSDVIEGV</sequence>
<dbReference type="EMBL" id="QVLV01000008">
    <property type="protein sequence ID" value="RGE59816.1"/>
    <property type="molecule type" value="Genomic_DNA"/>
</dbReference>
<dbReference type="NCBIfam" id="TIGR00036">
    <property type="entry name" value="dapB"/>
    <property type="match status" value="1"/>
</dbReference>
<dbReference type="OrthoDB" id="9790352at2"/>
<feature type="binding site" evidence="9">
    <location>
        <begin position="161"/>
        <end position="162"/>
    </location>
    <ligand>
        <name>(S)-2,3,4,5-tetrahydrodipicolinate</name>
        <dbReference type="ChEBI" id="CHEBI:16845"/>
    </ligand>
</feature>
<dbReference type="RefSeq" id="WP_021634999.1">
    <property type="nucleotide sequence ID" value="NZ_CALBAU010000176.1"/>
</dbReference>
<evidence type="ECO:0000256" key="5">
    <source>
        <dbReference type="ARBA" id="ARBA00022915"/>
    </source>
</evidence>
<comment type="similarity">
    <text evidence="1 9">Belongs to the DapB family.</text>
</comment>
<evidence type="ECO:0000256" key="1">
    <source>
        <dbReference type="ARBA" id="ARBA00006642"/>
    </source>
</evidence>
<keyword evidence="3 9" id="KW-0028">Amino-acid biosynthesis</keyword>
<evidence type="ECO:0000313" key="15">
    <source>
        <dbReference type="Proteomes" id="UP000260812"/>
    </source>
</evidence>
<dbReference type="InterPro" id="IPR022664">
    <property type="entry name" value="DapB_N_CS"/>
</dbReference>
<comment type="caution">
    <text evidence="9">Was originally thought to be a dihydrodipicolinate reductase (DHDPR), catalyzing the conversion of dihydrodipicolinate to tetrahydrodipicolinate. However, it was shown in E.coli that the substrate of the enzymatic reaction is not dihydrodipicolinate (DHDP) but in fact (2S,4S)-4-hydroxy-2,3,4,5-tetrahydrodipicolinic acid (HTPA), the product released by the DapA-catalyzed reaction.</text>
</comment>
<dbReference type="GO" id="GO:0009089">
    <property type="term" value="P:lysine biosynthetic process via diaminopimelate"/>
    <property type="evidence" value="ECO:0007669"/>
    <property type="project" value="UniProtKB-UniRule"/>
</dbReference>
<accession>A0A3E3I408</accession>
<dbReference type="HAMAP" id="MF_00102">
    <property type="entry name" value="DapB"/>
    <property type="match status" value="1"/>
</dbReference>
<dbReference type="InterPro" id="IPR023940">
    <property type="entry name" value="DHDPR_bac"/>
</dbReference>
<dbReference type="GO" id="GO:0051287">
    <property type="term" value="F:NAD binding"/>
    <property type="evidence" value="ECO:0007669"/>
    <property type="project" value="UniProtKB-UniRule"/>
</dbReference>
<dbReference type="InterPro" id="IPR022663">
    <property type="entry name" value="DapB_C"/>
</dbReference>
<proteinExistence type="inferred from homology"/>
<comment type="catalytic activity">
    <reaction evidence="9">
        <text>(S)-2,3,4,5-tetrahydrodipicolinate + NADP(+) + H2O = (2S,4S)-4-hydroxy-2,3,4,5-tetrahydrodipicolinate + NADPH + H(+)</text>
        <dbReference type="Rhea" id="RHEA:35331"/>
        <dbReference type="ChEBI" id="CHEBI:15377"/>
        <dbReference type="ChEBI" id="CHEBI:15378"/>
        <dbReference type="ChEBI" id="CHEBI:16845"/>
        <dbReference type="ChEBI" id="CHEBI:57783"/>
        <dbReference type="ChEBI" id="CHEBI:58349"/>
        <dbReference type="ChEBI" id="CHEBI:67139"/>
        <dbReference type="EC" id="1.17.1.8"/>
    </reaction>
</comment>
<name>A0A3E3I408_9FIRM</name>
<comment type="caution">
    <text evidence="13">The sequence shown here is derived from an EMBL/GenBank/DDBJ whole genome shotgun (WGS) entry which is preliminary data.</text>
</comment>
<feature type="binding site" evidence="9">
    <location>
        <begin position="93"/>
        <end position="95"/>
    </location>
    <ligand>
        <name>NAD(+)</name>
        <dbReference type="ChEBI" id="CHEBI:57540"/>
    </ligand>
</feature>
<dbReference type="Gene3D" id="3.40.50.720">
    <property type="entry name" value="NAD(P)-binding Rossmann-like Domain"/>
    <property type="match status" value="1"/>
</dbReference>
<keyword evidence="2 9" id="KW-0963">Cytoplasm</keyword>
<dbReference type="Proteomes" id="UP000261166">
    <property type="component" value="Unassembled WGS sequence"/>
</dbReference>
<feature type="binding site" evidence="9">
    <location>
        <begin position="117"/>
        <end position="120"/>
    </location>
    <ligand>
        <name>NAD(+)</name>
        <dbReference type="ChEBI" id="CHEBI:57540"/>
    </ligand>
</feature>
<evidence type="ECO:0000256" key="4">
    <source>
        <dbReference type="ARBA" id="ARBA00022857"/>
    </source>
</evidence>
<dbReference type="InterPro" id="IPR000846">
    <property type="entry name" value="DapB_N"/>
</dbReference>
<evidence type="ECO:0000256" key="8">
    <source>
        <dbReference type="ARBA" id="ARBA00023154"/>
    </source>
</evidence>
<evidence type="ECO:0000256" key="7">
    <source>
        <dbReference type="ARBA" id="ARBA00023027"/>
    </source>
</evidence>
<protein>
    <recommendedName>
        <fullName evidence="9 10">4-hydroxy-tetrahydrodipicolinate reductase</fullName>
        <shortName evidence="9">HTPA reductase</shortName>
        <ecNumber evidence="9 10">1.17.1.8</ecNumber>
    </recommendedName>
</protein>
<dbReference type="GO" id="GO:0019877">
    <property type="term" value="P:diaminopimelate biosynthetic process"/>
    <property type="evidence" value="ECO:0007669"/>
    <property type="project" value="UniProtKB-UniRule"/>
</dbReference>
<dbReference type="GO" id="GO:0005829">
    <property type="term" value="C:cytosol"/>
    <property type="evidence" value="ECO:0007669"/>
    <property type="project" value="TreeGrafter"/>
</dbReference>
<dbReference type="Proteomes" id="UP000260812">
    <property type="component" value="Unassembled WGS sequence"/>
</dbReference>
<evidence type="ECO:0000256" key="3">
    <source>
        <dbReference type="ARBA" id="ARBA00022605"/>
    </source>
</evidence>
<feature type="binding site" evidence="9">
    <location>
        <position position="34"/>
    </location>
    <ligand>
        <name>NAD(+)</name>
        <dbReference type="ChEBI" id="CHEBI:57540"/>
    </ligand>
</feature>
<dbReference type="PANTHER" id="PTHR20836:SF7">
    <property type="entry name" value="4-HYDROXY-TETRAHYDRODIPICOLINATE REDUCTASE"/>
    <property type="match status" value="1"/>
</dbReference>
<feature type="binding site" evidence="9">
    <location>
        <begin position="8"/>
        <end position="13"/>
    </location>
    <ligand>
        <name>NAD(+)</name>
        <dbReference type="ChEBI" id="CHEBI:57540"/>
    </ligand>
</feature>
<dbReference type="InterPro" id="IPR036291">
    <property type="entry name" value="NAD(P)-bd_dom_sf"/>
</dbReference>
<dbReference type="UniPathway" id="UPA00034">
    <property type="reaction ID" value="UER00018"/>
</dbReference>
<dbReference type="PROSITE" id="PS01298">
    <property type="entry name" value="DAPB"/>
    <property type="match status" value="1"/>
</dbReference>
<dbReference type="Pfam" id="PF05173">
    <property type="entry name" value="DapB_C"/>
    <property type="match status" value="1"/>
</dbReference>
<feature type="active site" description="Proton donor/acceptor" evidence="9">
    <location>
        <position position="151"/>
    </location>
</feature>
<dbReference type="SUPFAM" id="SSF55347">
    <property type="entry name" value="Glyceraldehyde-3-phosphate dehydrogenase-like, C-terminal domain"/>
    <property type="match status" value="1"/>
</dbReference>
<feature type="domain" description="Dihydrodipicolinate reductase N-terminal" evidence="11">
    <location>
        <begin position="2"/>
        <end position="120"/>
    </location>
</feature>
<feature type="binding site" evidence="9">
    <location>
        <position position="152"/>
    </location>
    <ligand>
        <name>(S)-2,3,4,5-tetrahydrodipicolinate</name>
        <dbReference type="ChEBI" id="CHEBI:16845"/>
    </ligand>
</feature>
<comment type="pathway">
    <text evidence="9">Amino-acid biosynthesis; L-lysine biosynthesis via DAP pathway; (S)-tetrahydrodipicolinate from L-aspartate: step 4/4.</text>
</comment>
<comment type="subunit">
    <text evidence="9">Homotetramer.</text>
</comment>
<evidence type="ECO:0000256" key="10">
    <source>
        <dbReference type="NCBIfam" id="TIGR00036"/>
    </source>
</evidence>
<evidence type="ECO:0000313" key="13">
    <source>
        <dbReference type="EMBL" id="RGE59816.1"/>
    </source>
</evidence>
<keyword evidence="5 9" id="KW-0220">Diaminopimelate biosynthesis</keyword>
<dbReference type="EC" id="1.17.1.8" evidence="9 10"/>
<feature type="active site" description="Proton donor" evidence="9">
    <location>
        <position position="155"/>
    </location>
</feature>
<evidence type="ECO:0000256" key="2">
    <source>
        <dbReference type="ARBA" id="ARBA00022490"/>
    </source>
</evidence>
<dbReference type="GeneID" id="97987866"/>
<evidence type="ECO:0000256" key="6">
    <source>
        <dbReference type="ARBA" id="ARBA00023002"/>
    </source>
</evidence>
<dbReference type="Gene3D" id="3.30.360.10">
    <property type="entry name" value="Dihydrodipicolinate Reductase, domain 2"/>
    <property type="match status" value="1"/>
</dbReference>
<keyword evidence="15" id="KW-1185">Reference proteome</keyword>
<feature type="domain" description="Dihydrodipicolinate reductase C-terminal" evidence="12">
    <location>
        <begin position="123"/>
        <end position="258"/>
    </location>
</feature>
<dbReference type="GO" id="GO:0016726">
    <property type="term" value="F:oxidoreductase activity, acting on CH or CH2 groups, NAD or NADP as acceptor"/>
    <property type="evidence" value="ECO:0007669"/>
    <property type="project" value="UniProtKB-UniRule"/>
</dbReference>
<dbReference type="GO" id="GO:0008839">
    <property type="term" value="F:4-hydroxy-tetrahydrodipicolinate reductase"/>
    <property type="evidence" value="ECO:0007669"/>
    <property type="project" value="UniProtKB-UniRule"/>
</dbReference>
<evidence type="ECO:0000259" key="12">
    <source>
        <dbReference type="Pfam" id="PF05173"/>
    </source>
</evidence>
<dbReference type="EMBL" id="QVLU01000010">
    <property type="protein sequence ID" value="RGE71408.1"/>
    <property type="molecule type" value="Genomic_DNA"/>
</dbReference>
<dbReference type="CDD" id="cd02274">
    <property type="entry name" value="DHDPR_N"/>
    <property type="match status" value="1"/>
</dbReference>
<dbReference type="Pfam" id="PF01113">
    <property type="entry name" value="DapB_N"/>
    <property type="match status" value="1"/>
</dbReference>
<organism evidence="13 15">
    <name type="scientific">Eisenbergiella massiliensis</name>
    <dbReference type="NCBI Taxonomy" id="1720294"/>
    <lineage>
        <taxon>Bacteria</taxon>
        <taxon>Bacillati</taxon>
        <taxon>Bacillota</taxon>
        <taxon>Clostridia</taxon>
        <taxon>Lachnospirales</taxon>
        <taxon>Lachnospiraceae</taxon>
        <taxon>Eisenbergiella</taxon>
    </lineage>
</organism>
<dbReference type="PANTHER" id="PTHR20836">
    <property type="entry name" value="DIHYDRODIPICOLINATE REDUCTASE"/>
    <property type="match status" value="1"/>
</dbReference>
<evidence type="ECO:0000313" key="16">
    <source>
        <dbReference type="Proteomes" id="UP000261166"/>
    </source>
</evidence>
<keyword evidence="6 9" id="KW-0560">Oxidoreductase</keyword>
<comment type="function">
    <text evidence="9">Catalyzes the conversion of 4-hydroxy-tetrahydrodipicolinate (HTPA) to tetrahydrodipicolinate.</text>
</comment>
<dbReference type="AlphaFoldDB" id="A0A3E3I408"/>
<dbReference type="GO" id="GO:0050661">
    <property type="term" value="F:NADP binding"/>
    <property type="evidence" value="ECO:0007669"/>
    <property type="project" value="UniProtKB-UniRule"/>
</dbReference>
<keyword evidence="8 9" id="KW-0457">Lysine biosynthesis</keyword>
<evidence type="ECO:0000259" key="11">
    <source>
        <dbReference type="Pfam" id="PF01113"/>
    </source>
</evidence>
<comment type="caution">
    <text evidence="9">Lacks conserved residue(s) required for the propagation of feature annotation.</text>
</comment>
<keyword evidence="4 9" id="KW-0521">NADP</keyword>